<dbReference type="OrthoDB" id="28818at2759"/>
<sequence length="108" mass="12443">MLKGAVQQMKNNENLGKLYMELQKAKKKQQVTHMDRLAAKDKEIEYLKEQLEAKDSEIQNLTEMIQGRDDMNENVMAKDPEFEALVADWTAELEKEKKIGSGRNGQSE</sequence>
<evidence type="ECO:0000256" key="1">
    <source>
        <dbReference type="SAM" id="Coils"/>
    </source>
</evidence>
<dbReference type="Proteomes" id="UP000008281">
    <property type="component" value="Unassembled WGS sequence"/>
</dbReference>
<name>E3N9N1_CAERE</name>
<protein>
    <submittedName>
        <fullName evidence="2">Uncharacterized protein</fullName>
    </submittedName>
</protein>
<evidence type="ECO:0000313" key="2">
    <source>
        <dbReference type="EMBL" id="EFO90379.1"/>
    </source>
</evidence>
<dbReference type="AlphaFoldDB" id="E3N9N1"/>
<gene>
    <name evidence="2" type="ORF">CRE_01265</name>
</gene>
<dbReference type="HOGENOM" id="CLU_2199409_0_0_1"/>
<dbReference type="EMBL" id="DS268567">
    <property type="protein sequence ID" value="EFO90379.1"/>
    <property type="molecule type" value="Genomic_DNA"/>
</dbReference>
<organism evidence="3">
    <name type="scientific">Caenorhabditis remanei</name>
    <name type="common">Caenorhabditis vulgaris</name>
    <dbReference type="NCBI Taxonomy" id="31234"/>
    <lineage>
        <taxon>Eukaryota</taxon>
        <taxon>Metazoa</taxon>
        <taxon>Ecdysozoa</taxon>
        <taxon>Nematoda</taxon>
        <taxon>Chromadorea</taxon>
        <taxon>Rhabditida</taxon>
        <taxon>Rhabditina</taxon>
        <taxon>Rhabditomorpha</taxon>
        <taxon>Rhabditoidea</taxon>
        <taxon>Rhabditidae</taxon>
        <taxon>Peloderinae</taxon>
        <taxon>Caenorhabditis</taxon>
    </lineage>
</organism>
<keyword evidence="1" id="KW-0175">Coiled coil</keyword>
<evidence type="ECO:0000313" key="3">
    <source>
        <dbReference type="Proteomes" id="UP000008281"/>
    </source>
</evidence>
<keyword evidence="3" id="KW-1185">Reference proteome</keyword>
<reference evidence="2" key="1">
    <citation type="submission" date="2007-07" db="EMBL/GenBank/DDBJ databases">
        <title>PCAP assembly of the Caenorhabditis remanei genome.</title>
        <authorList>
            <consortium name="The Caenorhabditis remanei Sequencing Consortium"/>
            <person name="Wilson R.K."/>
        </authorList>
    </citation>
    <scope>NUCLEOTIDE SEQUENCE [LARGE SCALE GENOMIC DNA]</scope>
    <source>
        <strain evidence="2">PB4641</strain>
    </source>
</reference>
<proteinExistence type="predicted"/>
<dbReference type="InParanoid" id="E3N9N1"/>
<accession>E3N9N1</accession>
<feature type="coiled-coil region" evidence="1">
    <location>
        <begin position="37"/>
        <end position="64"/>
    </location>
</feature>